<dbReference type="Proteomes" id="UP000192708">
    <property type="component" value="Unassembled WGS sequence"/>
</dbReference>
<keyword evidence="1" id="KW-0812">Transmembrane</keyword>
<evidence type="ECO:0008006" key="5">
    <source>
        <dbReference type="Google" id="ProtNLM"/>
    </source>
</evidence>
<accession>A0A1W2A239</accession>
<organism evidence="3 4">
    <name type="scientific">Polynucleobacter kasalickyi</name>
    <dbReference type="NCBI Taxonomy" id="1938817"/>
    <lineage>
        <taxon>Bacteria</taxon>
        <taxon>Pseudomonadati</taxon>
        <taxon>Pseudomonadota</taxon>
        <taxon>Betaproteobacteria</taxon>
        <taxon>Burkholderiales</taxon>
        <taxon>Burkholderiaceae</taxon>
        <taxon>Polynucleobacter</taxon>
    </lineage>
</organism>
<keyword evidence="4" id="KW-1185">Reference proteome</keyword>
<dbReference type="AlphaFoldDB" id="A0A1W2A239"/>
<evidence type="ECO:0000313" key="4">
    <source>
        <dbReference type="Proteomes" id="UP000192708"/>
    </source>
</evidence>
<feature type="transmembrane region" description="Helical" evidence="1">
    <location>
        <begin position="123"/>
        <end position="144"/>
    </location>
</feature>
<feature type="transmembrane region" description="Helical" evidence="1">
    <location>
        <begin position="83"/>
        <end position="103"/>
    </location>
</feature>
<feature type="transmembrane region" description="Helical" evidence="1">
    <location>
        <begin position="196"/>
        <end position="215"/>
    </location>
</feature>
<feature type="transmembrane region" description="Helical" evidence="1">
    <location>
        <begin position="265"/>
        <end position="283"/>
    </location>
</feature>
<feature type="transmembrane region" description="Helical" evidence="1">
    <location>
        <begin position="417"/>
        <end position="438"/>
    </location>
</feature>
<feature type="chain" id="PRO_5012709596" description="Fenitrothion hydrolase FedB" evidence="2">
    <location>
        <begin position="22"/>
        <end position="480"/>
    </location>
</feature>
<evidence type="ECO:0000256" key="1">
    <source>
        <dbReference type="SAM" id="Phobius"/>
    </source>
</evidence>
<keyword evidence="1" id="KW-0472">Membrane</keyword>
<feature type="transmembrane region" description="Helical" evidence="1">
    <location>
        <begin position="450"/>
        <end position="474"/>
    </location>
</feature>
<dbReference type="STRING" id="1938817.SAMN06296008_10741"/>
<evidence type="ECO:0000256" key="2">
    <source>
        <dbReference type="SAM" id="SignalP"/>
    </source>
</evidence>
<feature type="transmembrane region" description="Helical" evidence="1">
    <location>
        <begin position="312"/>
        <end position="339"/>
    </location>
</feature>
<keyword evidence="2" id="KW-0732">Signal</keyword>
<feature type="transmembrane region" description="Helical" evidence="1">
    <location>
        <begin position="37"/>
        <end position="56"/>
    </location>
</feature>
<gene>
    <name evidence="3" type="ORF">SAMN06296008_10741</name>
</gene>
<reference evidence="3 4" key="1">
    <citation type="submission" date="2017-04" db="EMBL/GenBank/DDBJ databases">
        <authorList>
            <person name="Afonso C.L."/>
            <person name="Miller P.J."/>
            <person name="Scott M.A."/>
            <person name="Spackman E."/>
            <person name="Goraichik I."/>
            <person name="Dimitrov K.M."/>
            <person name="Suarez D.L."/>
            <person name="Swayne D.E."/>
        </authorList>
    </citation>
    <scope>NUCLEOTIDE SEQUENCE [LARGE SCALE GENOMIC DNA]</scope>
    <source>
        <strain evidence="3 4">VK13</strain>
    </source>
</reference>
<proteinExistence type="predicted"/>
<name>A0A1W2A239_9BURK</name>
<protein>
    <recommendedName>
        <fullName evidence="5">Fenitrothion hydrolase FedB</fullName>
    </recommendedName>
</protein>
<dbReference type="EMBL" id="FWXJ01000007">
    <property type="protein sequence ID" value="SMC54757.1"/>
    <property type="molecule type" value="Genomic_DNA"/>
</dbReference>
<dbReference type="RefSeq" id="WP_084283564.1">
    <property type="nucleotide sequence ID" value="NZ_FWXJ01000007.1"/>
</dbReference>
<keyword evidence="1" id="KW-1133">Transmembrane helix</keyword>
<feature type="transmembrane region" description="Helical" evidence="1">
    <location>
        <begin position="165"/>
        <end position="184"/>
    </location>
</feature>
<feature type="signal peptide" evidence="2">
    <location>
        <begin position="1"/>
        <end position="21"/>
    </location>
</feature>
<feature type="transmembrane region" description="Helical" evidence="1">
    <location>
        <begin position="359"/>
        <end position="381"/>
    </location>
</feature>
<evidence type="ECO:0000313" key="3">
    <source>
        <dbReference type="EMBL" id="SMC54757.1"/>
    </source>
</evidence>
<dbReference type="OrthoDB" id="8168962at2"/>
<sequence length="480" mass="54365">MKFILSKFVFFLAFFSTQVFAHAFDEKYDLPLPMDYFLWGAAATVGLTYLIAFFFLKSPTEIPSKNKPPPGKTLIFTSTKFRYVVKLLQLCFLMTVGGLLIVGLTGPQNPLMNLLPHVLWVNWWIGMPLLFMLFGNVLQVLSPIDTAFNGITRLFRNSLKPLLRYPYWLGCWPATFLLLLWCWIEVIYPNAALPHYISTFVIIWFGASIVLKIVFTKDYVRHHIDFFAIYFSYFGMMSPFQYKEKEAQKITIVFPFKSLLSADQASIPGSVGFIIAMLATVLFDGLHGSDAWQYYAQFLSKHLPKLLDINGYIPGALGIFLVWFVLYGIFLLSCSLNLIVSRHFFPQIQIDFQSMVKNFAPTLVPIAMAYLIAHNFSSLILQGQNFLALLSDPYQLGWDICGTANFRPDITLIDAKVTWYIAITAILIGHVISIWLCHLSALKLFKSPRAAGASTLPLSLVMIIYTVISLIVLAEPLTNG</sequence>